<comment type="caution">
    <text evidence="7">The sequence shown here is derived from an EMBL/GenBank/DDBJ whole genome shotgun (WGS) entry which is preliminary data.</text>
</comment>
<dbReference type="Pfam" id="PF00400">
    <property type="entry name" value="WD40"/>
    <property type="match status" value="3"/>
</dbReference>
<feature type="repeat" description="WD" evidence="4">
    <location>
        <begin position="289"/>
        <end position="331"/>
    </location>
</feature>
<feature type="repeat" description="WD" evidence="4">
    <location>
        <begin position="333"/>
        <end position="375"/>
    </location>
</feature>
<accession>A0ABR2WWY6</accession>
<protein>
    <recommendedName>
        <fullName evidence="3">Glutamate-rich WD repeat-containing protein 1</fullName>
    </recommendedName>
</protein>
<dbReference type="PROSITE" id="PS50082">
    <property type="entry name" value="WD_REPEATS_2"/>
    <property type="match status" value="3"/>
</dbReference>
<reference evidence="7 8" key="1">
    <citation type="submission" date="2023-04" db="EMBL/GenBank/DDBJ databases">
        <title>Genome of Basidiobolus ranarum AG-B5.</title>
        <authorList>
            <person name="Stajich J.E."/>
            <person name="Carter-House D."/>
            <person name="Gryganskyi A."/>
        </authorList>
    </citation>
    <scope>NUCLEOTIDE SEQUENCE [LARGE SCALE GENOMIC DNA]</scope>
    <source>
        <strain evidence="7 8">AG-B5</strain>
    </source>
</reference>
<feature type="repeat" description="WD" evidence="4">
    <location>
        <begin position="382"/>
        <end position="424"/>
    </location>
</feature>
<dbReference type="InterPro" id="IPR015943">
    <property type="entry name" value="WD40/YVTN_repeat-like_dom_sf"/>
</dbReference>
<dbReference type="Proteomes" id="UP001479436">
    <property type="component" value="Unassembled WGS sequence"/>
</dbReference>
<dbReference type="InterPro" id="IPR051972">
    <property type="entry name" value="Glutamate-rich_WD_repeat"/>
</dbReference>
<proteinExistence type="predicted"/>
<evidence type="ECO:0000256" key="3">
    <source>
        <dbReference type="ARBA" id="ARBA00040876"/>
    </source>
</evidence>
<feature type="domain" description="Histone-binding protein RBBP4-like N-terminal" evidence="6">
    <location>
        <begin position="87"/>
        <end position="154"/>
    </location>
</feature>
<dbReference type="Gene3D" id="2.130.10.10">
    <property type="entry name" value="YVTN repeat-like/Quinoprotein amine dehydrogenase"/>
    <property type="match status" value="1"/>
</dbReference>
<feature type="region of interest" description="Disordered" evidence="5">
    <location>
        <begin position="1"/>
        <end position="75"/>
    </location>
</feature>
<dbReference type="Pfam" id="PF12265">
    <property type="entry name" value="CAF1C_H4-bd"/>
    <property type="match status" value="1"/>
</dbReference>
<dbReference type="SMART" id="SM00320">
    <property type="entry name" value="WD40"/>
    <property type="match status" value="5"/>
</dbReference>
<evidence type="ECO:0000256" key="4">
    <source>
        <dbReference type="PROSITE-ProRule" id="PRU00221"/>
    </source>
</evidence>
<feature type="compositionally biased region" description="Acidic residues" evidence="5">
    <location>
        <begin position="31"/>
        <end position="72"/>
    </location>
</feature>
<gene>
    <name evidence="7" type="primary">rrb1</name>
    <name evidence="7" type="ORF">K7432_005255</name>
</gene>
<dbReference type="PROSITE" id="PS50294">
    <property type="entry name" value="WD_REPEATS_REGION"/>
    <property type="match status" value="3"/>
</dbReference>
<dbReference type="PANTHER" id="PTHR45903">
    <property type="entry name" value="GLUTAMATE-RICH WD REPEAT-CONTAINING PROTEIN 1"/>
    <property type="match status" value="1"/>
</dbReference>
<dbReference type="PANTHER" id="PTHR45903:SF1">
    <property type="entry name" value="GLUTAMATE-RICH WD REPEAT-CONTAINING PROTEIN 1"/>
    <property type="match status" value="1"/>
</dbReference>
<evidence type="ECO:0000313" key="8">
    <source>
        <dbReference type="Proteomes" id="UP001479436"/>
    </source>
</evidence>
<evidence type="ECO:0000256" key="2">
    <source>
        <dbReference type="ARBA" id="ARBA00022737"/>
    </source>
</evidence>
<dbReference type="InterPro" id="IPR001680">
    <property type="entry name" value="WD40_rpt"/>
</dbReference>
<evidence type="ECO:0000313" key="7">
    <source>
        <dbReference type="EMBL" id="KAK9765997.1"/>
    </source>
</evidence>
<sequence length="480" mass="53549">MSKREAPDFEEPENKTAILGNGQASIKGDQGDVDMGEFEDNWEDEIESEEDVIDGEEQEGMEVDDEEEEEKEPEVQVYLPGQTMEKDEVLEVDNSAYHMLHTMTVKWPCLSFDILNDNLGENRNTYPATSYMVAGTQADRPKNNELMIMKMSQLCKTIHDNADSDAEESDDEVDDDPILETKSLKHVGGVNRVRAMPQAGNHIVASWAETGKVHIWDVAPLVNALDTPGTTIPQQAMQPIYTVGSHSIEGFAMDWSDTVTGRLLTGDFNNSIYLTNPAESTFIPDMIPFHGHTSSIEDLQWSPNQKSVFASCSADQTVRIWDVKNKKKDVFSIKAHEADVNVISWNKKVNYLLASGSDDGIFSIWDMRTFSNQSAVTPVATFKWHSGPITSIEWHPHEESVLGVAGADDQVTIWDLSVEQDAEEEGGVIMQENGMQVPPQLLFIHQGQKDIKEIHWHKQIPGCMTTTAGSGFNIFKTISV</sequence>
<dbReference type="PRINTS" id="PR00320">
    <property type="entry name" value="GPROTEINBRPT"/>
</dbReference>
<evidence type="ECO:0000259" key="6">
    <source>
        <dbReference type="Pfam" id="PF12265"/>
    </source>
</evidence>
<dbReference type="InterPro" id="IPR036322">
    <property type="entry name" value="WD40_repeat_dom_sf"/>
</dbReference>
<dbReference type="InterPro" id="IPR020472">
    <property type="entry name" value="WD40_PAC1"/>
</dbReference>
<dbReference type="EMBL" id="JASJQH010000202">
    <property type="protein sequence ID" value="KAK9765997.1"/>
    <property type="molecule type" value="Genomic_DNA"/>
</dbReference>
<keyword evidence="1 4" id="KW-0853">WD repeat</keyword>
<keyword evidence="2" id="KW-0677">Repeat</keyword>
<name>A0ABR2WWY6_9FUNG</name>
<evidence type="ECO:0000256" key="5">
    <source>
        <dbReference type="SAM" id="MobiDB-lite"/>
    </source>
</evidence>
<organism evidence="7 8">
    <name type="scientific">Basidiobolus ranarum</name>
    <dbReference type="NCBI Taxonomy" id="34480"/>
    <lineage>
        <taxon>Eukaryota</taxon>
        <taxon>Fungi</taxon>
        <taxon>Fungi incertae sedis</taxon>
        <taxon>Zoopagomycota</taxon>
        <taxon>Entomophthoromycotina</taxon>
        <taxon>Basidiobolomycetes</taxon>
        <taxon>Basidiobolales</taxon>
        <taxon>Basidiobolaceae</taxon>
        <taxon>Basidiobolus</taxon>
    </lineage>
</organism>
<dbReference type="SUPFAM" id="SSF50978">
    <property type="entry name" value="WD40 repeat-like"/>
    <property type="match status" value="1"/>
</dbReference>
<keyword evidence="8" id="KW-1185">Reference proteome</keyword>
<dbReference type="InterPro" id="IPR022052">
    <property type="entry name" value="Histone-bd_RBBP4-like_N"/>
</dbReference>
<evidence type="ECO:0000256" key="1">
    <source>
        <dbReference type="ARBA" id="ARBA00022574"/>
    </source>
</evidence>